<evidence type="ECO:0000256" key="2">
    <source>
        <dbReference type="ARBA" id="ARBA00022630"/>
    </source>
</evidence>
<keyword evidence="2 5" id="KW-0285">Flavoprotein</keyword>
<evidence type="ECO:0000259" key="6">
    <source>
        <dbReference type="Pfam" id="PF00881"/>
    </source>
</evidence>
<dbReference type="CDD" id="cd02146">
    <property type="entry name" value="NfsA-like"/>
    <property type="match status" value="1"/>
</dbReference>
<dbReference type="PANTHER" id="PTHR43425">
    <property type="entry name" value="OXYGEN-INSENSITIVE NADPH NITROREDUCTASE"/>
    <property type="match status" value="1"/>
</dbReference>
<reference evidence="7 8" key="1">
    <citation type="submission" date="2024-11" db="EMBL/GenBank/DDBJ databases">
        <authorList>
            <person name="Heng Y.C."/>
            <person name="Lim A.C.H."/>
            <person name="Lee J.K.Y."/>
            <person name="Kittelmann S."/>
        </authorList>
    </citation>
    <scope>NUCLEOTIDE SEQUENCE [LARGE SCALE GENOMIC DNA]</scope>
    <source>
        <strain evidence="7 8">WILCCON 0202</strain>
    </source>
</reference>
<dbReference type="InterPro" id="IPR016446">
    <property type="entry name" value="Flavin_OxRdtase_Frp"/>
</dbReference>
<dbReference type="PANTHER" id="PTHR43425:SF2">
    <property type="entry name" value="OXYGEN-INSENSITIVE NADPH NITROREDUCTASE"/>
    <property type="match status" value="1"/>
</dbReference>
<evidence type="ECO:0000256" key="5">
    <source>
        <dbReference type="PIRNR" id="PIRNR005426"/>
    </source>
</evidence>
<evidence type="ECO:0000256" key="4">
    <source>
        <dbReference type="ARBA" id="ARBA00023002"/>
    </source>
</evidence>
<organism evidence="7 8">
    <name type="scientific">Candidatus Clostridium radicumherbarum</name>
    <dbReference type="NCBI Taxonomy" id="3381662"/>
    <lineage>
        <taxon>Bacteria</taxon>
        <taxon>Bacillati</taxon>
        <taxon>Bacillota</taxon>
        <taxon>Clostridia</taxon>
        <taxon>Eubacteriales</taxon>
        <taxon>Clostridiaceae</taxon>
        <taxon>Clostridium</taxon>
    </lineage>
</organism>
<feature type="domain" description="Nitroreductase" evidence="6">
    <location>
        <begin position="13"/>
        <end position="166"/>
    </location>
</feature>
<accession>A0ABW8TVI7</accession>
<keyword evidence="5" id="KW-0521">NADP</keyword>
<evidence type="ECO:0000313" key="8">
    <source>
        <dbReference type="Proteomes" id="UP001623661"/>
    </source>
</evidence>
<protein>
    <submittedName>
        <fullName evidence="7">NADPH-dependent oxidoreductase</fullName>
    </submittedName>
</protein>
<proteinExistence type="inferred from homology"/>
<dbReference type="Gene3D" id="3.40.109.10">
    <property type="entry name" value="NADH Oxidase"/>
    <property type="match status" value="1"/>
</dbReference>
<dbReference type="SUPFAM" id="SSF55469">
    <property type="entry name" value="FMN-dependent nitroreductase-like"/>
    <property type="match status" value="1"/>
</dbReference>
<dbReference type="RefSeq" id="WP_406766347.1">
    <property type="nucleotide sequence ID" value="NZ_JBJHZY010000004.1"/>
</dbReference>
<name>A0ABW8TVI7_9CLOT</name>
<gene>
    <name evidence="7" type="ORF">ACJDUH_16715</name>
</gene>
<keyword evidence="3 5" id="KW-0288">FMN</keyword>
<keyword evidence="8" id="KW-1185">Reference proteome</keyword>
<dbReference type="PIRSF" id="PIRSF005426">
    <property type="entry name" value="Frp"/>
    <property type="match status" value="1"/>
</dbReference>
<sequence>MNELNIMLQKQLEHRTIREFKEESLPAEKFNDLMEVARRTASSNGMQTCSIIRVTDPAIKKEIAAVCGQEYVAKAPELLIFIVDQYRNYKIAGEKNSFNESAKDLDRFFSAFTDACITAQNVVNAAESMNLGTVYLGSILNDSEKVCEILNLPQLTFPAIGLGIGYPNQNPQLKPRMDMSLRIFENKYSSFNNYLDEIKDYDKEMNAYYDLRDSNRRVDSFSDQVATQFKNVIPKRQKMINVIRKQGFNLNLKDEK</sequence>
<dbReference type="InterPro" id="IPR029479">
    <property type="entry name" value="Nitroreductase"/>
</dbReference>
<comment type="similarity">
    <text evidence="1 5">Belongs to the flavin oxidoreductase frp family.</text>
</comment>
<evidence type="ECO:0000313" key="7">
    <source>
        <dbReference type="EMBL" id="MFL0269722.1"/>
    </source>
</evidence>
<comment type="caution">
    <text evidence="7">The sequence shown here is derived from an EMBL/GenBank/DDBJ whole genome shotgun (WGS) entry which is preliminary data.</text>
</comment>
<dbReference type="EMBL" id="JBJHZY010000004">
    <property type="protein sequence ID" value="MFL0269722.1"/>
    <property type="molecule type" value="Genomic_DNA"/>
</dbReference>
<dbReference type="InterPro" id="IPR000415">
    <property type="entry name" value="Nitroreductase-like"/>
</dbReference>
<dbReference type="Proteomes" id="UP001623661">
    <property type="component" value="Unassembled WGS sequence"/>
</dbReference>
<keyword evidence="4 5" id="KW-0560">Oxidoreductase</keyword>
<evidence type="ECO:0000256" key="1">
    <source>
        <dbReference type="ARBA" id="ARBA00008366"/>
    </source>
</evidence>
<evidence type="ECO:0000256" key="3">
    <source>
        <dbReference type="ARBA" id="ARBA00022643"/>
    </source>
</evidence>
<dbReference type="Pfam" id="PF00881">
    <property type="entry name" value="Nitroreductase"/>
    <property type="match status" value="1"/>
</dbReference>